<reference evidence="2" key="1">
    <citation type="submission" date="2023-05" db="EMBL/GenBank/DDBJ databases">
        <authorList>
            <person name="Stuckert A."/>
        </authorList>
    </citation>
    <scope>NUCLEOTIDE SEQUENCE</scope>
</reference>
<accession>A0ABN9AR49</accession>
<evidence type="ECO:0008006" key="4">
    <source>
        <dbReference type="Google" id="ProtNLM"/>
    </source>
</evidence>
<dbReference type="Proteomes" id="UP001162483">
    <property type="component" value="Unassembled WGS sequence"/>
</dbReference>
<feature type="non-terminal residue" evidence="2">
    <location>
        <position position="1"/>
    </location>
</feature>
<proteinExistence type="predicted"/>
<evidence type="ECO:0000313" key="2">
    <source>
        <dbReference type="EMBL" id="CAI9537944.1"/>
    </source>
</evidence>
<organism evidence="2 3">
    <name type="scientific">Staurois parvus</name>
    <dbReference type="NCBI Taxonomy" id="386267"/>
    <lineage>
        <taxon>Eukaryota</taxon>
        <taxon>Metazoa</taxon>
        <taxon>Chordata</taxon>
        <taxon>Craniata</taxon>
        <taxon>Vertebrata</taxon>
        <taxon>Euteleostomi</taxon>
        <taxon>Amphibia</taxon>
        <taxon>Batrachia</taxon>
        <taxon>Anura</taxon>
        <taxon>Neobatrachia</taxon>
        <taxon>Ranoidea</taxon>
        <taxon>Ranidae</taxon>
        <taxon>Staurois</taxon>
    </lineage>
</organism>
<dbReference type="EMBL" id="CATNWA010000743">
    <property type="protein sequence ID" value="CAI9537944.1"/>
    <property type="molecule type" value="Genomic_DNA"/>
</dbReference>
<feature type="region of interest" description="Disordered" evidence="1">
    <location>
        <begin position="1"/>
        <end position="24"/>
    </location>
</feature>
<comment type="caution">
    <text evidence="2">The sequence shown here is derived from an EMBL/GenBank/DDBJ whole genome shotgun (WGS) entry which is preliminary data.</text>
</comment>
<protein>
    <recommendedName>
        <fullName evidence="4">Ribosomal protein L2</fullName>
    </recommendedName>
</protein>
<sequence length="82" mass="8919">GYSSHRIPQGKSGRRKKTQKRYPYPRGALFGGLIQSKGGPGALNIPERRLTHHYLVSAVNVGFALVDGEGIKGTEESNEITI</sequence>
<gene>
    <name evidence="2" type="ORF">SPARVUS_LOCUS1310742</name>
</gene>
<name>A0ABN9AR49_9NEOB</name>
<evidence type="ECO:0000313" key="3">
    <source>
        <dbReference type="Proteomes" id="UP001162483"/>
    </source>
</evidence>
<keyword evidence="3" id="KW-1185">Reference proteome</keyword>
<evidence type="ECO:0000256" key="1">
    <source>
        <dbReference type="SAM" id="MobiDB-lite"/>
    </source>
</evidence>